<dbReference type="PANTHER" id="PTHR24223">
    <property type="entry name" value="ATP-BINDING CASSETTE SUB-FAMILY C"/>
    <property type="match status" value="1"/>
</dbReference>
<dbReference type="SMART" id="SM00382">
    <property type="entry name" value="AAA"/>
    <property type="match status" value="2"/>
</dbReference>
<dbReference type="SUPFAM" id="SSF52540">
    <property type="entry name" value="P-loop containing nucleoside triphosphate hydrolases"/>
    <property type="match status" value="2"/>
</dbReference>
<evidence type="ECO:0000259" key="12">
    <source>
        <dbReference type="PROSITE" id="PS50893"/>
    </source>
</evidence>
<evidence type="ECO:0000256" key="3">
    <source>
        <dbReference type="ARBA" id="ARBA00022448"/>
    </source>
</evidence>
<dbReference type="Gene3D" id="1.20.1560.10">
    <property type="entry name" value="ABC transporter type 1, transmembrane domain"/>
    <property type="match status" value="3"/>
</dbReference>
<dbReference type="GO" id="GO:0005524">
    <property type="term" value="F:ATP binding"/>
    <property type="evidence" value="ECO:0007669"/>
    <property type="project" value="UniProtKB-KW"/>
</dbReference>
<evidence type="ECO:0000256" key="9">
    <source>
        <dbReference type="ARBA" id="ARBA00023136"/>
    </source>
</evidence>
<name>A0A166B6J3_9AGAM</name>
<dbReference type="InterPro" id="IPR027417">
    <property type="entry name" value="P-loop_NTPase"/>
</dbReference>
<protein>
    <submittedName>
        <fullName evidence="14">p-loop containing nucleoside triphosphate hydrolase protein</fullName>
    </submittedName>
</protein>
<dbReference type="GO" id="GO:0016887">
    <property type="term" value="F:ATP hydrolysis activity"/>
    <property type="evidence" value="ECO:0007669"/>
    <property type="project" value="InterPro"/>
</dbReference>
<evidence type="ECO:0000256" key="8">
    <source>
        <dbReference type="ARBA" id="ARBA00022989"/>
    </source>
</evidence>
<evidence type="ECO:0000256" key="2">
    <source>
        <dbReference type="ARBA" id="ARBA00009726"/>
    </source>
</evidence>
<dbReference type="PANTHER" id="PTHR24223:SF356">
    <property type="entry name" value="ATP-BINDING CASSETTE TRANSPORTER ABC4"/>
    <property type="match status" value="1"/>
</dbReference>
<feature type="transmembrane region" description="Helical" evidence="11">
    <location>
        <begin position="641"/>
        <end position="662"/>
    </location>
</feature>
<dbReference type="InterPro" id="IPR050173">
    <property type="entry name" value="ABC_transporter_C-like"/>
</dbReference>
<dbReference type="CDD" id="cd03250">
    <property type="entry name" value="ABCC_MRP_domain1"/>
    <property type="match status" value="1"/>
</dbReference>
<feature type="transmembrane region" description="Helical" evidence="11">
    <location>
        <begin position="534"/>
        <end position="555"/>
    </location>
</feature>
<feature type="transmembrane region" description="Helical" evidence="11">
    <location>
        <begin position="1292"/>
        <end position="1313"/>
    </location>
</feature>
<evidence type="ECO:0000256" key="6">
    <source>
        <dbReference type="ARBA" id="ARBA00022741"/>
    </source>
</evidence>
<comment type="similarity">
    <text evidence="2">Belongs to the ABC transporter superfamily. ABCC family. Conjugate transporter (TC 3.A.1.208) subfamily.</text>
</comment>
<comment type="subcellular location">
    <subcellularLocation>
        <location evidence="1">Membrane</location>
        <topology evidence="1">Multi-pass membrane protein</topology>
    </subcellularLocation>
</comment>
<feature type="transmembrane region" description="Helical" evidence="11">
    <location>
        <begin position="223"/>
        <end position="243"/>
    </location>
</feature>
<feature type="domain" description="ABC transmembrane type-1" evidence="13">
    <location>
        <begin position="1044"/>
        <end position="1286"/>
    </location>
</feature>
<feature type="transmembrane region" description="Helical" evidence="11">
    <location>
        <begin position="337"/>
        <end position="357"/>
    </location>
</feature>
<gene>
    <name evidence="14" type="ORF">SISSUDRAFT_1050508</name>
</gene>
<keyword evidence="6" id="KW-0547">Nucleotide-binding</keyword>
<evidence type="ECO:0000256" key="5">
    <source>
        <dbReference type="ARBA" id="ARBA00022737"/>
    </source>
</evidence>
<feature type="domain" description="ABC transmembrane type-1" evidence="13">
    <location>
        <begin position="338"/>
        <end position="701"/>
    </location>
</feature>
<dbReference type="InterPro" id="IPR017871">
    <property type="entry name" value="ABC_transporter-like_CS"/>
</dbReference>
<feature type="transmembrane region" description="Helical" evidence="11">
    <location>
        <begin position="1040"/>
        <end position="1062"/>
    </location>
</feature>
<keyword evidence="3" id="KW-0813">Transport</keyword>
<evidence type="ECO:0000256" key="7">
    <source>
        <dbReference type="ARBA" id="ARBA00022840"/>
    </source>
</evidence>
<dbReference type="FunFam" id="3.40.50.300:FF:000610">
    <property type="entry name" value="Multidrug resistance-associated ABC transporter"/>
    <property type="match status" value="1"/>
</dbReference>
<dbReference type="Pfam" id="PF00005">
    <property type="entry name" value="ABC_tran"/>
    <property type="match status" value="2"/>
</dbReference>
<dbReference type="GO" id="GO:0140359">
    <property type="term" value="F:ABC-type transporter activity"/>
    <property type="evidence" value="ECO:0007669"/>
    <property type="project" value="InterPro"/>
</dbReference>
<dbReference type="Pfam" id="PF00664">
    <property type="entry name" value="ABC_membrane"/>
    <property type="match status" value="2"/>
</dbReference>
<evidence type="ECO:0000256" key="4">
    <source>
        <dbReference type="ARBA" id="ARBA00022692"/>
    </source>
</evidence>
<feature type="transmembrane region" description="Helical" evidence="11">
    <location>
        <begin position="186"/>
        <end position="203"/>
    </location>
</feature>
<feature type="transmembrane region" description="Helical" evidence="11">
    <location>
        <begin position="1171"/>
        <end position="1197"/>
    </location>
</feature>
<dbReference type="InterPro" id="IPR036640">
    <property type="entry name" value="ABC1_TM_sf"/>
</dbReference>
<feature type="transmembrane region" description="Helical" evidence="11">
    <location>
        <begin position="377"/>
        <end position="400"/>
    </location>
</feature>
<keyword evidence="4 11" id="KW-0812">Transmembrane</keyword>
<feature type="transmembrane region" description="Helical" evidence="11">
    <location>
        <begin position="561"/>
        <end position="581"/>
    </location>
</feature>
<feature type="transmembrane region" description="Helical" evidence="11">
    <location>
        <begin position="1217"/>
        <end position="1235"/>
    </location>
</feature>
<feature type="transmembrane region" description="Helical" evidence="11">
    <location>
        <begin position="30"/>
        <end position="50"/>
    </location>
</feature>
<evidence type="ECO:0000256" key="11">
    <source>
        <dbReference type="SAM" id="Phobius"/>
    </source>
</evidence>
<feature type="transmembrane region" description="Helical" evidence="11">
    <location>
        <begin position="1265"/>
        <end position="1286"/>
    </location>
</feature>
<feature type="region of interest" description="Disordered" evidence="10">
    <location>
        <begin position="474"/>
        <end position="508"/>
    </location>
</feature>
<dbReference type="InterPro" id="IPR003439">
    <property type="entry name" value="ABC_transporter-like_ATP-bd"/>
</dbReference>
<feature type="domain" description="ABC transporter" evidence="12">
    <location>
        <begin position="742"/>
        <end position="983"/>
    </location>
</feature>
<dbReference type="PROSITE" id="PS50893">
    <property type="entry name" value="ABC_TRANSPORTER_2"/>
    <property type="match status" value="2"/>
</dbReference>
<dbReference type="FunFam" id="1.20.1560.10:FF:000013">
    <property type="entry name" value="ABC transporter C family member 2"/>
    <property type="match status" value="1"/>
</dbReference>
<keyword evidence="5" id="KW-0677">Repeat</keyword>
<dbReference type="PROSITE" id="PS50929">
    <property type="entry name" value="ABC_TM1F"/>
    <property type="match status" value="2"/>
</dbReference>
<keyword evidence="14" id="KW-0378">Hydrolase</keyword>
<keyword evidence="9 11" id="KW-0472">Membrane</keyword>
<accession>A0A166B6J3</accession>
<feature type="compositionally biased region" description="Polar residues" evidence="10">
    <location>
        <begin position="477"/>
        <end position="489"/>
    </location>
</feature>
<feature type="transmembrane region" description="Helical" evidence="11">
    <location>
        <begin position="1082"/>
        <end position="1108"/>
    </location>
</feature>
<reference evidence="14 15" key="1">
    <citation type="journal article" date="2016" name="Mol. Biol. Evol.">
        <title>Comparative Genomics of Early-Diverging Mushroom-Forming Fungi Provides Insights into the Origins of Lignocellulose Decay Capabilities.</title>
        <authorList>
            <person name="Nagy L.G."/>
            <person name="Riley R."/>
            <person name="Tritt A."/>
            <person name="Adam C."/>
            <person name="Daum C."/>
            <person name="Floudas D."/>
            <person name="Sun H."/>
            <person name="Yadav J.S."/>
            <person name="Pangilinan J."/>
            <person name="Larsson K.H."/>
            <person name="Matsuura K."/>
            <person name="Barry K."/>
            <person name="Labutti K."/>
            <person name="Kuo R."/>
            <person name="Ohm R.A."/>
            <person name="Bhattacharya S.S."/>
            <person name="Shirouzu T."/>
            <person name="Yoshinaga Y."/>
            <person name="Martin F.M."/>
            <person name="Grigoriev I.V."/>
            <person name="Hibbett D.S."/>
        </authorList>
    </citation>
    <scope>NUCLEOTIDE SEQUENCE [LARGE SCALE GENOMIC DNA]</scope>
    <source>
        <strain evidence="14 15">HHB10207 ss-3</strain>
    </source>
</reference>
<dbReference type="GO" id="GO:0016020">
    <property type="term" value="C:membrane"/>
    <property type="evidence" value="ECO:0007669"/>
    <property type="project" value="UniProtKB-SubCell"/>
</dbReference>
<proteinExistence type="inferred from homology"/>
<keyword evidence="7" id="KW-0067">ATP-binding</keyword>
<evidence type="ECO:0000256" key="10">
    <source>
        <dbReference type="SAM" id="MobiDB-lite"/>
    </source>
</evidence>
<dbReference type="CDD" id="cd03244">
    <property type="entry name" value="ABCC_MRP_domain2"/>
    <property type="match status" value="1"/>
</dbReference>
<evidence type="ECO:0000259" key="13">
    <source>
        <dbReference type="PROSITE" id="PS50929"/>
    </source>
</evidence>
<dbReference type="EMBL" id="KV428119">
    <property type="protein sequence ID" value="KZT36048.1"/>
    <property type="molecule type" value="Genomic_DNA"/>
</dbReference>
<dbReference type="CDD" id="cd18596">
    <property type="entry name" value="ABC_6TM_VMR1_D1_like"/>
    <property type="match status" value="1"/>
</dbReference>
<feature type="transmembrane region" description="Helical" evidence="11">
    <location>
        <begin position="156"/>
        <end position="174"/>
    </location>
</feature>
<feature type="transmembrane region" description="Helical" evidence="11">
    <location>
        <begin position="96"/>
        <end position="121"/>
    </location>
</feature>
<organism evidence="14 15">
    <name type="scientific">Sistotremastrum suecicum HHB10207 ss-3</name>
    <dbReference type="NCBI Taxonomy" id="1314776"/>
    <lineage>
        <taxon>Eukaryota</taxon>
        <taxon>Fungi</taxon>
        <taxon>Dikarya</taxon>
        <taxon>Basidiomycota</taxon>
        <taxon>Agaricomycotina</taxon>
        <taxon>Agaricomycetes</taxon>
        <taxon>Sistotremastrales</taxon>
        <taxon>Sistotremastraceae</taxon>
        <taxon>Sistotremastrum</taxon>
    </lineage>
</organism>
<dbReference type="InterPro" id="IPR003593">
    <property type="entry name" value="AAA+_ATPase"/>
</dbReference>
<sequence>MPPPQVVFADTGNVISTFAKTKGSIWLHPLLIPVYFALFSIFIFALHGIARIPAVSRLLVRWKLREEPTETESDPPTHTGGLYTDIKEHIRKEGGLYIFSLKALRLAGCLTLVGLTIAVIISEKHDHAKTSEKHWGKKKKKGKKRNRDVWFTDDEWVQIGLCFVFAYTAFLSLLSLTAKRRWAVRAARHLVLILLVIFAVYFYRDFWAFATYTGSPADQVEGVYLWPKFGVLSLVSVLIPLIMPSQYIPLDPKNPQETPNKEQTASPISFMTFSFLDEIVFKAYRMPHLSWNLLPPLCDYDKSEYLAQRSFKYLYPANGAKRRHLFFSLMRVFWKEYIQLFIWITIKVLSQFAPPLAINRLLDSMEKKGDGVLVRPWIWILLLFLGPVVGSISMQWYIFVATGSLVRVESMFTQLVFEHALRIRLVEKSSRSGSAASTRTSSPDTASIADSTVAESSAAGSLADSEATVADPKAAASNESPIKGSTTQPAAIPSPTPAVTPDDTDSSPKASNLIGKINNLITVDTQNIVDGRDFLLVAWYCPLQIALCIWFLYLLLGWSAFIGMLVMILCFPLPGYVAKLVNTVQVERMKRTDARTQGVTEVMNVLRMIKLFGWEPKMLARLTETRDEELKWIKKRQILQLVNAVLNYTIPLLSLISTYSIYTLVMKQELTASRVFSSMALFDMMRDQLHMVFFMIPAVIQAKVSLERVSEFLEESELLDAFNPAYEDRKAIAGQVPSQEVIGFHDATFSWSDTSSGITTPSRRDFRLRIDGDLEFKRGQINLIVGPTGSGKTSLLYALLGEMHLQSSGPGSWFNLPREGGVAYAAQESWVQNETIKDNILFGSPYDEERYRKVIYQCALERDLALLHAGDQTEVGEKGLTMSGGQKARITLARAIYSPAQILLLDDVLAALDVHTSQWIVDKCFRGDLVAGRTVLLVTHNVAIASPVASFVVSLGLDGRVVSQGSMADALSHNKTLLADVAQEQQAIENAKENSDAPIVEAKEVKPDGKLIVAEEIAEGHISWQALKLYLSSLGGFKFWMAYVLGTLICDILSTVQTWFLGYWASQYEHRPASEVNVPGYLAVYAALLGIAVAFYSAAWTVYIFGAIKASRNIYRKLIEAILGTTLRWLDTVPTSRVIARCTQDIRAVDGPVSQHLVDLIEMSITLVCKLAAVVIMTPPFILPGVLVGLVGGWLGQVYIKAQLSVKREMSNARSPVLGHFGAAIVGLTSLRAYGAQESFKLESMKRIDKYTRAARTFYNLNRWICLRADSLGAVFSAGLAAYLVYCTDSDASSTGFSLNMAVGFSGLILWWVRIANEFEVQGNSLERIQDYIDIDQEPKATPEGKPPAYWPSSGEIRVENLSARYSSDGPEVLHNLSFNIKSGERIGVVGRTGSGKSSLTLSLLRCIYTSGSVFYDGLDTSKMNLDALRSNITIIPQQPELITGTLRQNLDPFSDHDDAVLNDALHAAGLTNLQDESDEGRITLETTIASGGSNLSVGQRQILALARAIVRGSKLLILDEATSAIDYETDNIVQTSIRRELKDVTLLTVAHRLQTIMDADKIMVLDSGNLVEFDSPSNLLKNPNGYLRSLVDKSGDKAKLYAMAGL</sequence>
<evidence type="ECO:0000313" key="14">
    <source>
        <dbReference type="EMBL" id="KZT36048.1"/>
    </source>
</evidence>
<evidence type="ECO:0000256" key="1">
    <source>
        <dbReference type="ARBA" id="ARBA00004141"/>
    </source>
</evidence>
<evidence type="ECO:0000313" key="15">
    <source>
        <dbReference type="Proteomes" id="UP000076798"/>
    </source>
</evidence>
<dbReference type="OrthoDB" id="6500128at2759"/>
<dbReference type="Gene3D" id="3.40.50.300">
    <property type="entry name" value="P-loop containing nucleotide triphosphate hydrolases"/>
    <property type="match status" value="2"/>
</dbReference>
<keyword evidence="8 11" id="KW-1133">Transmembrane helix</keyword>
<dbReference type="STRING" id="1314776.A0A166B6J3"/>
<feature type="domain" description="ABC transporter" evidence="12">
    <location>
        <begin position="1357"/>
        <end position="1593"/>
    </location>
</feature>
<dbReference type="SUPFAM" id="SSF90123">
    <property type="entry name" value="ABC transporter transmembrane region"/>
    <property type="match status" value="2"/>
</dbReference>
<dbReference type="Proteomes" id="UP000076798">
    <property type="component" value="Unassembled WGS sequence"/>
</dbReference>
<dbReference type="PROSITE" id="PS00211">
    <property type="entry name" value="ABC_TRANSPORTER_1"/>
    <property type="match status" value="1"/>
</dbReference>
<dbReference type="CDD" id="cd18604">
    <property type="entry name" value="ABC_6TM_VMR1_D2_like"/>
    <property type="match status" value="1"/>
</dbReference>
<dbReference type="InterPro" id="IPR011527">
    <property type="entry name" value="ABC1_TM_dom"/>
</dbReference>
<keyword evidence="15" id="KW-1185">Reference proteome</keyword>